<keyword evidence="3" id="KW-1185">Reference proteome</keyword>
<protein>
    <submittedName>
        <fullName evidence="2">Uncharacterized protein</fullName>
    </submittedName>
</protein>
<gene>
    <name evidence="2" type="ORF">RRG08_048213</name>
</gene>
<name>A0AAE1CPQ6_9GAST</name>
<dbReference type="Proteomes" id="UP001283361">
    <property type="component" value="Unassembled WGS sequence"/>
</dbReference>
<comment type="caution">
    <text evidence="2">The sequence shown here is derived from an EMBL/GenBank/DDBJ whole genome shotgun (WGS) entry which is preliminary data.</text>
</comment>
<dbReference type="AlphaFoldDB" id="A0AAE1CPQ6"/>
<reference evidence="2" key="1">
    <citation type="journal article" date="2023" name="G3 (Bethesda)">
        <title>A reference genome for the long-term kleptoplast-retaining sea slug Elysia crispata morphotype clarki.</title>
        <authorList>
            <person name="Eastman K.E."/>
            <person name="Pendleton A.L."/>
            <person name="Shaikh M.A."/>
            <person name="Suttiyut T."/>
            <person name="Ogas R."/>
            <person name="Tomko P."/>
            <person name="Gavelis G."/>
            <person name="Widhalm J.R."/>
            <person name="Wisecaver J.H."/>
        </authorList>
    </citation>
    <scope>NUCLEOTIDE SEQUENCE</scope>
    <source>
        <strain evidence="2">ECLA1</strain>
    </source>
</reference>
<proteinExistence type="predicted"/>
<evidence type="ECO:0000313" key="2">
    <source>
        <dbReference type="EMBL" id="KAK3727112.1"/>
    </source>
</evidence>
<evidence type="ECO:0000313" key="3">
    <source>
        <dbReference type="Proteomes" id="UP001283361"/>
    </source>
</evidence>
<evidence type="ECO:0000256" key="1">
    <source>
        <dbReference type="SAM" id="MobiDB-lite"/>
    </source>
</evidence>
<dbReference type="EMBL" id="JAWDGP010007257">
    <property type="protein sequence ID" value="KAK3727112.1"/>
    <property type="molecule type" value="Genomic_DNA"/>
</dbReference>
<sequence>MRTADVGSCCAAKKPWLSGTKLQSLAAARSLLKRPLQFLRGRVGSRTNCHQPGHGKLFMSRPFSMALRVRSKTLRDISLATLQSPSRQSMARNVKPVTPMTHPTKKPPFELKLNPKPGM</sequence>
<organism evidence="2 3">
    <name type="scientific">Elysia crispata</name>
    <name type="common">lettuce slug</name>
    <dbReference type="NCBI Taxonomy" id="231223"/>
    <lineage>
        <taxon>Eukaryota</taxon>
        <taxon>Metazoa</taxon>
        <taxon>Spiralia</taxon>
        <taxon>Lophotrochozoa</taxon>
        <taxon>Mollusca</taxon>
        <taxon>Gastropoda</taxon>
        <taxon>Heterobranchia</taxon>
        <taxon>Euthyneura</taxon>
        <taxon>Panpulmonata</taxon>
        <taxon>Sacoglossa</taxon>
        <taxon>Placobranchoidea</taxon>
        <taxon>Plakobranchidae</taxon>
        <taxon>Elysia</taxon>
    </lineage>
</organism>
<accession>A0AAE1CPQ6</accession>
<feature type="region of interest" description="Disordered" evidence="1">
    <location>
        <begin position="83"/>
        <end position="119"/>
    </location>
</feature>